<dbReference type="EMBL" id="JAGQFT020000005">
    <property type="protein sequence ID" value="MBS7457302.1"/>
    <property type="molecule type" value="Genomic_DNA"/>
</dbReference>
<dbReference type="InterPro" id="IPR036188">
    <property type="entry name" value="FAD/NAD-bd_sf"/>
</dbReference>
<sequence>MRHDVIVVGGSFAGLSAALYVARARRRVCVIDTGLPRNRFAAHAHGLFAQDGSVPGEMLATARAQVAAYPTASFVQGRAVDAERSDAGFRVRLATGDLLEAAQLVLAFGIADGLPEIAGLAERWGRSVLHCPYCHGFEFAGRRLGVLAVSPMSLHQAELVAEWGPTTLYLDGIALPDPDALAPLRARGIEIETARVRAVHGDGTALASIELEDGRAAAIDALFLAPRTRLNSDIAERLGCAIDAGPFGPLVRTDEQRATSVPGVFAAGDITRAAHSVTFACADGVAAGISAHRTLVFG</sequence>
<protein>
    <submittedName>
        <fullName evidence="4">NAD(P)/FAD-dependent oxidoreductase</fullName>
    </submittedName>
</protein>
<gene>
    <name evidence="4" type="ORF">KB893_00155</name>
    <name evidence="5" type="ORF">KB893_009160</name>
</gene>
<reference evidence="5 6" key="1">
    <citation type="journal article" date="2021" name="Microbiol. Resour. Announc.">
        <title>Draft Genome Sequence of Coralloluteibacterium stylophorae LMG 29479T.</title>
        <authorList>
            <person name="Karlyshev A.V."/>
            <person name="Kudryashova E.B."/>
            <person name="Ariskina E.V."/>
            <person name="Conroy A.P."/>
            <person name="Abidueva E.Y."/>
        </authorList>
    </citation>
    <scope>NUCLEOTIDE SEQUENCE [LARGE SCALE GENOMIC DNA]</scope>
    <source>
        <strain evidence="5 6">LMG 29479</strain>
    </source>
</reference>
<dbReference type="PRINTS" id="PR00469">
    <property type="entry name" value="PNDRDTASEII"/>
</dbReference>
<name>A0A8J7VRH0_9GAMM</name>
<evidence type="ECO:0000256" key="1">
    <source>
        <dbReference type="ARBA" id="ARBA00022630"/>
    </source>
</evidence>
<dbReference type="PRINTS" id="PR00368">
    <property type="entry name" value="FADPNR"/>
</dbReference>
<dbReference type="AlphaFoldDB" id="A0A8J7VRH0"/>
<keyword evidence="2" id="KW-0560">Oxidoreductase</keyword>
<dbReference type="InterPro" id="IPR050097">
    <property type="entry name" value="Ferredoxin-NADP_redctase_2"/>
</dbReference>
<dbReference type="PANTHER" id="PTHR48105">
    <property type="entry name" value="THIOREDOXIN REDUCTASE 1-RELATED-RELATED"/>
    <property type="match status" value="1"/>
</dbReference>
<dbReference type="GO" id="GO:0016491">
    <property type="term" value="F:oxidoreductase activity"/>
    <property type="evidence" value="ECO:0007669"/>
    <property type="project" value="UniProtKB-KW"/>
</dbReference>
<dbReference type="Gene3D" id="3.50.50.60">
    <property type="entry name" value="FAD/NAD(P)-binding domain"/>
    <property type="match status" value="2"/>
</dbReference>
<dbReference type="Proteomes" id="UP000675747">
    <property type="component" value="Unassembled WGS sequence"/>
</dbReference>
<evidence type="ECO:0000313" key="5">
    <source>
        <dbReference type="EMBL" id="MBS7457302.1"/>
    </source>
</evidence>
<evidence type="ECO:0000256" key="2">
    <source>
        <dbReference type="ARBA" id="ARBA00023002"/>
    </source>
</evidence>
<dbReference type="InterPro" id="IPR023753">
    <property type="entry name" value="FAD/NAD-binding_dom"/>
</dbReference>
<accession>A0A8J7VRH0</accession>
<proteinExistence type="predicted"/>
<reference evidence="4" key="2">
    <citation type="submission" date="2021-04" db="EMBL/GenBank/DDBJ databases">
        <authorList>
            <person name="Karlyshev A.V."/>
        </authorList>
    </citation>
    <scope>NUCLEOTIDE SEQUENCE</scope>
    <source>
        <strain evidence="4">LMG 29479</strain>
    </source>
</reference>
<organism evidence="4">
    <name type="scientific">Coralloluteibacterium stylophorae</name>
    <dbReference type="NCBI Taxonomy" id="1776034"/>
    <lineage>
        <taxon>Bacteria</taxon>
        <taxon>Pseudomonadati</taxon>
        <taxon>Pseudomonadota</taxon>
        <taxon>Gammaproteobacteria</taxon>
        <taxon>Lysobacterales</taxon>
        <taxon>Lysobacteraceae</taxon>
        <taxon>Coralloluteibacterium</taxon>
    </lineage>
</organism>
<evidence type="ECO:0000313" key="6">
    <source>
        <dbReference type="Proteomes" id="UP000675747"/>
    </source>
</evidence>
<keyword evidence="6" id="KW-1185">Reference proteome</keyword>
<dbReference type="SUPFAM" id="SSF51905">
    <property type="entry name" value="FAD/NAD(P)-binding domain"/>
    <property type="match status" value="1"/>
</dbReference>
<dbReference type="Pfam" id="PF07992">
    <property type="entry name" value="Pyr_redox_2"/>
    <property type="match status" value="2"/>
</dbReference>
<keyword evidence="1" id="KW-0285">Flavoprotein</keyword>
<dbReference type="RefSeq" id="WP_211924903.1">
    <property type="nucleotide sequence ID" value="NZ_JAGQFT020000005.1"/>
</dbReference>
<dbReference type="EMBL" id="JAGQFT010000001">
    <property type="protein sequence ID" value="MBR0560936.1"/>
    <property type="molecule type" value="Genomic_DNA"/>
</dbReference>
<comment type="caution">
    <text evidence="4">The sequence shown here is derived from an EMBL/GenBank/DDBJ whole genome shotgun (WGS) entry which is preliminary data.</text>
</comment>
<feature type="domain" description="FAD/NAD(P)-binding" evidence="3">
    <location>
        <begin position="3"/>
        <end position="139"/>
    </location>
</feature>
<feature type="domain" description="FAD/NAD(P)-binding" evidence="3">
    <location>
        <begin position="184"/>
        <end position="282"/>
    </location>
</feature>
<evidence type="ECO:0000259" key="3">
    <source>
        <dbReference type="Pfam" id="PF07992"/>
    </source>
</evidence>
<evidence type="ECO:0000313" key="4">
    <source>
        <dbReference type="EMBL" id="MBR0560936.1"/>
    </source>
</evidence>